<keyword evidence="6" id="KW-0206">Cytoskeleton</keyword>
<feature type="region of interest" description="Disordered" evidence="9">
    <location>
        <begin position="1048"/>
        <end position="1081"/>
    </location>
</feature>
<dbReference type="Proteomes" id="UP000829291">
    <property type="component" value="Chromosome 2"/>
</dbReference>
<sequence length="1081" mass="122823">MVDAAIKVALRIRPLVETEIEKGCQTCVATVRGQPQVQVLGTEKAFTFNHIFPPEVNQETFYNTAVKGMINNLFQGYNVTILAYGQTGSGKTHSMGTCYKGGNEELGIIPRAINDIFQIVEQKSDCNFEITVSFMELYQEQLYDLLSQKSRENSVVDIREDTQGIKIPGLTEIKVENSTATFQCLSQGSLGRATGATAMNSQSSRSHAIFTVNIRQEKKDDVNSATTAKFHLVDLAGSERSKKTKATGERFKEGVNINKGLLALGNVISQLGDGTSGSYVGYRDSKLTRLLQDSLGGNSMTLIIACISPADYNLDETLSTLRYADRARRIKNKPIVNQDPHAAEVNRLNKLIQELRLALLSQGNTVNGENACPPEHKELQAKIQIMQVKNRDLTEQLHANLIEFLHMSERADLAESASETLRKNIADLVKEFKQVIDDFDANPNGTEEHRSALKIIYNKILEFQSDQEKTAREILSHELSTEKQFVNHDSADTNFADENSDDTETGGVDLDVKQEEHTLQQAERKDEVRNINRELALKEELVAKLIANSTQMVEYSKEMQEMESEIKKLQAEKDDLQKVLVSVQSNNASSKLAETRRKKVQELEKKISELSRKCMQQGTVIKMKEKSEAKIKSLLTEIQSMKRYKVKLMQLMRSESEKFRQWKLTREQEVRKLKDQDRKRQHQIVRMETQHSKQQNVLKRKVEEACAINKRLKEALEKQSKAQQKRDKAGNTVGIQAWVTQELEVLTSTIDAERSLERLMQDRALLTTTLTKIKANKDKYDAATYVKQISELTEDLQLRSAQIADLQQKILTSDQENKTKTRWNQIQTMTDAKCALKTVFDIAAEKSRSQYAKTYQYDELMEECDALRMKNRQMELQQKEQILKQREREAKLNAEHEEVVAHLLGQLRGVKPVAEPQLCNVSLKEKKPSTKEYPTPDAEHYEDYPFTDDSLLEDDVEKDPDWTKTPLFSRISKIMSSAAESRPNAGIIGSKRSSDGDIKCACKSKCHTRLCTCRKNDLACINCNCNPEICCNRDQENIRRTILFPDVTKDDSDDSFKKPIETNTLPPKPKRSKPQDQTIEI</sequence>
<dbReference type="PROSITE" id="PS50067">
    <property type="entry name" value="KINESIN_MOTOR_2"/>
    <property type="match status" value="1"/>
</dbReference>
<feature type="coiled-coil region" evidence="8">
    <location>
        <begin position="376"/>
        <end position="431"/>
    </location>
</feature>
<keyword evidence="7" id="KW-0505">Motor protein</keyword>
<dbReference type="PANTHER" id="PTHR47969:SF15">
    <property type="entry name" value="CHROMOSOME-ASSOCIATED KINESIN KIF4A-RELATED"/>
    <property type="match status" value="1"/>
</dbReference>
<dbReference type="InterPro" id="IPR001752">
    <property type="entry name" value="Kinesin_motor_dom"/>
</dbReference>
<evidence type="ECO:0000256" key="8">
    <source>
        <dbReference type="SAM" id="Coils"/>
    </source>
</evidence>
<gene>
    <name evidence="12" type="primary">LOC107225472</name>
</gene>
<name>A0ABM3FDC7_NEOLC</name>
<dbReference type="CDD" id="cd01372">
    <property type="entry name" value="KISc_KIF4"/>
    <property type="match status" value="1"/>
</dbReference>
<keyword evidence="11" id="KW-1185">Reference proteome</keyword>
<evidence type="ECO:0000259" key="10">
    <source>
        <dbReference type="PROSITE" id="PS50067"/>
    </source>
</evidence>
<accession>A0ABM3FDC7</accession>
<proteinExistence type="inferred from homology"/>
<evidence type="ECO:0000256" key="9">
    <source>
        <dbReference type="SAM" id="MobiDB-lite"/>
    </source>
</evidence>
<dbReference type="PRINTS" id="PR00380">
    <property type="entry name" value="KINESINHEAVY"/>
</dbReference>
<evidence type="ECO:0000256" key="3">
    <source>
        <dbReference type="ARBA" id="ARBA00022741"/>
    </source>
</evidence>
<comment type="subcellular location">
    <subcellularLocation>
        <location evidence="1">Cytoplasm</location>
        <location evidence="1">Cytoskeleton</location>
    </subcellularLocation>
</comment>
<dbReference type="SMART" id="SM00129">
    <property type="entry name" value="KISc"/>
    <property type="match status" value="1"/>
</dbReference>
<keyword evidence="3 7" id="KW-0547">Nucleotide-binding</keyword>
<keyword evidence="2" id="KW-0963">Cytoplasm</keyword>
<dbReference type="Pfam" id="PF25764">
    <property type="entry name" value="KIF21A_4th"/>
    <property type="match status" value="1"/>
</dbReference>
<dbReference type="InterPro" id="IPR027640">
    <property type="entry name" value="Kinesin-like_fam"/>
</dbReference>
<evidence type="ECO:0000256" key="5">
    <source>
        <dbReference type="ARBA" id="ARBA00023054"/>
    </source>
</evidence>
<reference evidence="12" key="1">
    <citation type="submission" date="2025-08" db="UniProtKB">
        <authorList>
            <consortium name="RefSeq"/>
        </authorList>
    </citation>
    <scope>IDENTIFICATION</scope>
    <source>
        <tissue evidence="12">Thorax and Abdomen</tissue>
    </source>
</reference>
<evidence type="ECO:0000256" key="2">
    <source>
        <dbReference type="ARBA" id="ARBA00022490"/>
    </source>
</evidence>
<feature type="coiled-coil region" evidence="8">
    <location>
        <begin position="857"/>
        <end position="889"/>
    </location>
</feature>
<evidence type="ECO:0000256" key="1">
    <source>
        <dbReference type="ARBA" id="ARBA00004245"/>
    </source>
</evidence>
<feature type="binding site" evidence="7">
    <location>
        <begin position="85"/>
        <end position="92"/>
    </location>
    <ligand>
        <name>ATP</name>
        <dbReference type="ChEBI" id="CHEBI:30616"/>
    </ligand>
</feature>
<dbReference type="InterPro" id="IPR027417">
    <property type="entry name" value="P-loop_NTPase"/>
</dbReference>
<evidence type="ECO:0000313" key="11">
    <source>
        <dbReference type="Proteomes" id="UP000829291"/>
    </source>
</evidence>
<dbReference type="PANTHER" id="PTHR47969">
    <property type="entry name" value="CHROMOSOME-ASSOCIATED KINESIN KIF4A-RELATED"/>
    <property type="match status" value="1"/>
</dbReference>
<dbReference type="InterPro" id="IPR019821">
    <property type="entry name" value="Kinesin_motor_CS"/>
</dbReference>
<dbReference type="Pfam" id="PF00225">
    <property type="entry name" value="Kinesin"/>
    <property type="match status" value="1"/>
</dbReference>
<evidence type="ECO:0000313" key="12">
    <source>
        <dbReference type="RefSeq" id="XP_046586019.1"/>
    </source>
</evidence>
<keyword evidence="4 7" id="KW-0067">ATP-binding</keyword>
<dbReference type="Gene3D" id="3.40.850.10">
    <property type="entry name" value="Kinesin motor domain"/>
    <property type="match status" value="1"/>
</dbReference>
<dbReference type="PROSITE" id="PS00411">
    <property type="entry name" value="KINESIN_MOTOR_1"/>
    <property type="match status" value="1"/>
</dbReference>
<organism evidence="11 12">
    <name type="scientific">Neodiprion lecontei</name>
    <name type="common">Redheaded pine sawfly</name>
    <dbReference type="NCBI Taxonomy" id="441921"/>
    <lineage>
        <taxon>Eukaryota</taxon>
        <taxon>Metazoa</taxon>
        <taxon>Ecdysozoa</taxon>
        <taxon>Arthropoda</taxon>
        <taxon>Hexapoda</taxon>
        <taxon>Insecta</taxon>
        <taxon>Pterygota</taxon>
        <taxon>Neoptera</taxon>
        <taxon>Endopterygota</taxon>
        <taxon>Hymenoptera</taxon>
        <taxon>Tenthredinoidea</taxon>
        <taxon>Diprionidae</taxon>
        <taxon>Diprioninae</taxon>
        <taxon>Neodiprion</taxon>
    </lineage>
</organism>
<dbReference type="RefSeq" id="XP_046586019.1">
    <property type="nucleotide sequence ID" value="XM_046730063.1"/>
</dbReference>
<evidence type="ECO:0000256" key="4">
    <source>
        <dbReference type="ARBA" id="ARBA00022840"/>
    </source>
</evidence>
<evidence type="ECO:0000256" key="7">
    <source>
        <dbReference type="PROSITE-ProRule" id="PRU00283"/>
    </source>
</evidence>
<dbReference type="SUPFAM" id="SSF52540">
    <property type="entry name" value="P-loop containing nucleoside triphosphate hydrolases"/>
    <property type="match status" value="1"/>
</dbReference>
<evidence type="ECO:0000256" key="6">
    <source>
        <dbReference type="ARBA" id="ARBA00023212"/>
    </source>
</evidence>
<comment type="similarity">
    <text evidence="7">Belongs to the TRAFAC class myosin-kinesin ATPase superfamily. Kinesin family.</text>
</comment>
<feature type="compositionally biased region" description="Basic and acidic residues" evidence="9">
    <location>
        <begin position="1048"/>
        <end position="1060"/>
    </location>
</feature>
<dbReference type="InterPro" id="IPR036961">
    <property type="entry name" value="Kinesin_motor_dom_sf"/>
</dbReference>
<dbReference type="GeneID" id="107225472"/>
<feature type="coiled-coil region" evidence="8">
    <location>
        <begin position="528"/>
        <end position="644"/>
    </location>
</feature>
<keyword evidence="5 8" id="KW-0175">Coiled coil</keyword>
<feature type="domain" description="Kinesin motor" evidence="10">
    <location>
        <begin position="5"/>
        <end position="330"/>
    </location>
</feature>
<protein>
    <submittedName>
        <fullName evidence="12">Chromosome-associated kinesin KIF4</fullName>
    </submittedName>
</protein>